<feature type="compositionally biased region" description="Gly residues" evidence="1">
    <location>
        <begin position="77"/>
        <end position="86"/>
    </location>
</feature>
<dbReference type="EMBL" id="JBFOHL010000019">
    <property type="protein sequence ID" value="MEW9625736.1"/>
    <property type="molecule type" value="Genomic_DNA"/>
</dbReference>
<dbReference type="RefSeq" id="WP_367846026.1">
    <property type="nucleotide sequence ID" value="NZ_JBFOHL010000019.1"/>
</dbReference>
<feature type="signal peptide" evidence="2">
    <location>
        <begin position="1"/>
        <end position="22"/>
    </location>
</feature>
<sequence length="113" mass="11233">MSARHWMIGCLIGLAGMGSAMATDMDAHDITAGSHNTADSSSRDTGSSNGGDVLGLNRDCPSSRHANDADASDSDSHGGGTAGGSEHGGRISAPTSARPAALGWQSLLPGSIQ</sequence>
<name>A0ABV3QTV3_9GAMM</name>
<evidence type="ECO:0000313" key="4">
    <source>
        <dbReference type="Proteomes" id="UP001556170"/>
    </source>
</evidence>
<evidence type="ECO:0000313" key="3">
    <source>
        <dbReference type="EMBL" id="MEW9625736.1"/>
    </source>
</evidence>
<accession>A0ABV3QTV3</accession>
<gene>
    <name evidence="3" type="ORF">ABQJ56_16035</name>
</gene>
<proteinExistence type="predicted"/>
<evidence type="ECO:0000256" key="1">
    <source>
        <dbReference type="SAM" id="MobiDB-lite"/>
    </source>
</evidence>
<reference evidence="3 4" key="1">
    <citation type="submission" date="2024-06" db="EMBL/GenBank/DDBJ databases">
        <authorList>
            <person name="Woo H."/>
        </authorList>
    </citation>
    <scope>NUCLEOTIDE SEQUENCE [LARGE SCALE GENOMIC DNA]</scope>
    <source>
        <strain evidence="3 4">S2-g</strain>
    </source>
</reference>
<feature type="region of interest" description="Disordered" evidence="1">
    <location>
        <begin position="30"/>
        <end position="113"/>
    </location>
</feature>
<comment type="caution">
    <text evidence="3">The sequence shown here is derived from an EMBL/GenBank/DDBJ whole genome shotgun (WGS) entry which is preliminary data.</text>
</comment>
<organism evidence="3 4">
    <name type="scientific">Rhodanobacter geophilus</name>
    <dbReference type="NCBI Taxonomy" id="3162488"/>
    <lineage>
        <taxon>Bacteria</taxon>
        <taxon>Pseudomonadati</taxon>
        <taxon>Pseudomonadota</taxon>
        <taxon>Gammaproteobacteria</taxon>
        <taxon>Lysobacterales</taxon>
        <taxon>Rhodanobacteraceae</taxon>
        <taxon>Rhodanobacter</taxon>
    </lineage>
</organism>
<feature type="compositionally biased region" description="Polar residues" evidence="1">
    <location>
        <begin position="33"/>
        <end position="47"/>
    </location>
</feature>
<keyword evidence="2" id="KW-0732">Signal</keyword>
<evidence type="ECO:0000256" key="2">
    <source>
        <dbReference type="SAM" id="SignalP"/>
    </source>
</evidence>
<feature type="chain" id="PRO_5046671885" evidence="2">
    <location>
        <begin position="23"/>
        <end position="113"/>
    </location>
</feature>
<keyword evidence="4" id="KW-1185">Reference proteome</keyword>
<protein>
    <submittedName>
        <fullName evidence="3">Uncharacterized protein</fullName>
    </submittedName>
</protein>
<dbReference type="Proteomes" id="UP001556170">
    <property type="component" value="Unassembled WGS sequence"/>
</dbReference>